<dbReference type="InterPro" id="IPR001841">
    <property type="entry name" value="Znf_RING"/>
</dbReference>
<dbReference type="Proteomes" id="UP000266841">
    <property type="component" value="Unassembled WGS sequence"/>
</dbReference>
<evidence type="ECO:0000259" key="7">
    <source>
        <dbReference type="PROSITE" id="PS50089"/>
    </source>
</evidence>
<dbReference type="GO" id="GO:0008270">
    <property type="term" value="F:zinc ion binding"/>
    <property type="evidence" value="ECO:0007669"/>
    <property type="project" value="UniProtKB-KW"/>
</dbReference>
<evidence type="ECO:0000313" key="9">
    <source>
        <dbReference type="Proteomes" id="UP000266841"/>
    </source>
</evidence>
<dbReference type="PANTHER" id="PTHR45969:SF69">
    <property type="entry name" value="FINGER DOMAIN PROTEIN, PUTATIVE (AFU_ORTHOLOGUE AFUA_3G12190)-RELATED"/>
    <property type="match status" value="1"/>
</dbReference>
<keyword evidence="9" id="KW-1185">Reference proteome</keyword>
<dbReference type="InterPro" id="IPR013083">
    <property type="entry name" value="Znf_RING/FYVE/PHD"/>
</dbReference>
<dbReference type="Pfam" id="PF13639">
    <property type="entry name" value="zf-RING_2"/>
    <property type="match status" value="1"/>
</dbReference>
<dbReference type="Gene3D" id="3.30.40.10">
    <property type="entry name" value="Zinc/RING finger domain, C3HC4 (zinc finger)"/>
    <property type="match status" value="1"/>
</dbReference>
<dbReference type="EMBL" id="AGNL01007340">
    <property type="protein sequence ID" value="EJK71356.1"/>
    <property type="molecule type" value="Genomic_DNA"/>
</dbReference>
<reference evidence="8 9" key="1">
    <citation type="journal article" date="2012" name="Genome Biol.">
        <title>Genome and low-iron response of an oceanic diatom adapted to chronic iron limitation.</title>
        <authorList>
            <person name="Lommer M."/>
            <person name="Specht M."/>
            <person name="Roy A.S."/>
            <person name="Kraemer L."/>
            <person name="Andreson R."/>
            <person name="Gutowska M.A."/>
            <person name="Wolf J."/>
            <person name="Bergner S.V."/>
            <person name="Schilhabel M.B."/>
            <person name="Klostermeier U.C."/>
            <person name="Beiko R.G."/>
            <person name="Rosenstiel P."/>
            <person name="Hippler M."/>
            <person name="Laroche J."/>
        </authorList>
    </citation>
    <scope>NUCLEOTIDE SEQUENCE [LARGE SCALE GENOMIC DNA]</scope>
    <source>
        <strain evidence="8 9">CCMP1005</strain>
    </source>
</reference>
<dbReference type="eggNOG" id="ENOG502T09Z">
    <property type="taxonomic scope" value="Eukaryota"/>
</dbReference>
<keyword evidence="1" id="KW-0479">Metal-binding</keyword>
<protein>
    <recommendedName>
        <fullName evidence="7">RING-type domain-containing protein</fullName>
    </recommendedName>
</protein>
<keyword evidence="6" id="KW-0472">Membrane</keyword>
<feature type="region of interest" description="Disordered" evidence="5">
    <location>
        <begin position="113"/>
        <end position="167"/>
    </location>
</feature>
<dbReference type="OrthoDB" id="45856at2759"/>
<evidence type="ECO:0000313" key="8">
    <source>
        <dbReference type="EMBL" id="EJK71356.1"/>
    </source>
</evidence>
<dbReference type="AlphaFoldDB" id="K0TD00"/>
<keyword evidence="3" id="KW-0862">Zinc</keyword>
<sequence length="271" mass="30147">MVFAITSLSGLYVFIIWGIFVVLLAYPFSKTLVERDLICVHVSGGESSHDERIADGQPPQDSTEQKPLFEIEDSSPRIVGIEPKSETGSSSAVAEKARHDELVEFTHILVPQPGHNFDDHDMTLAHTEPGEEDKKRSKGESGKHRSRSLLFSKKESEEGNAAGQPAKKLVNEPAKAVRRQVPMNCAICLEEYEVGERVTWSANPDCRHVFHENCLLGWLVSLGKAKSKNVRYTDSPTESELLDFELECPCCRQAFVTKSNLGIHRGNDESV</sequence>
<dbReference type="CDD" id="cd16448">
    <property type="entry name" value="RING-H2"/>
    <property type="match status" value="1"/>
</dbReference>
<organism evidence="8 9">
    <name type="scientific">Thalassiosira oceanica</name>
    <name type="common">Marine diatom</name>
    <dbReference type="NCBI Taxonomy" id="159749"/>
    <lineage>
        <taxon>Eukaryota</taxon>
        <taxon>Sar</taxon>
        <taxon>Stramenopiles</taxon>
        <taxon>Ochrophyta</taxon>
        <taxon>Bacillariophyta</taxon>
        <taxon>Coscinodiscophyceae</taxon>
        <taxon>Thalassiosirophycidae</taxon>
        <taxon>Thalassiosirales</taxon>
        <taxon>Thalassiosiraceae</taxon>
        <taxon>Thalassiosira</taxon>
    </lineage>
</organism>
<feature type="compositionally biased region" description="Basic and acidic residues" evidence="5">
    <location>
        <begin position="116"/>
        <end position="143"/>
    </location>
</feature>
<feature type="transmembrane region" description="Helical" evidence="6">
    <location>
        <begin position="6"/>
        <end position="26"/>
    </location>
</feature>
<keyword evidence="6" id="KW-0812">Transmembrane</keyword>
<evidence type="ECO:0000256" key="4">
    <source>
        <dbReference type="PROSITE-ProRule" id="PRU00175"/>
    </source>
</evidence>
<gene>
    <name evidence="8" type="ORF">THAOC_07219</name>
</gene>
<keyword evidence="6" id="KW-1133">Transmembrane helix</keyword>
<proteinExistence type="predicted"/>
<dbReference type="PROSITE" id="PS50089">
    <property type="entry name" value="ZF_RING_2"/>
    <property type="match status" value="1"/>
</dbReference>
<dbReference type="SMART" id="SM00184">
    <property type="entry name" value="RING"/>
    <property type="match status" value="1"/>
</dbReference>
<feature type="region of interest" description="Disordered" evidence="5">
    <location>
        <begin position="47"/>
        <end position="66"/>
    </location>
</feature>
<feature type="domain" description="RING-type" evidence="7">
    <location>
        <begin position="185"/>
        <end position="252"/>
    </location>
</feature>
<dbReference type="GO" id="GO:0061630">
    <property type="term" value="F:ubiquitin protein ligase activity"/>
    <property type="evidence" value="ECO:0007669"/>
    <property type="project" value="TreeGrafter"/>
</dbReference>
<evidence type="ECO:0000256" key="5">
    <source>
        <dbReference type="SAM" id="MobiDB-lite"/>
    </source>
</evidence>
<accession>K0TD00</accession>
<evidence type="ECO:0000256" key="1">
    <source>
        <dbReference type="ARBA" id="ARBA00022723"/>
    </source>
</evidence>
<evidence type="ECO:0000256" key="6">
    <source>
        <dbReference type="SAM" id="Phobius"/>
    </source>
</evidence>
<evidence type="ECO:0000256" key="2">
    <source>
        <dbReference type="ARBA" id="ARBA00022771"/>
    </source>
</evidence>
<dbReference type="SUPFAM" id="SSF57850">
    <property type="entry name" value="RING/U-box"/>
    <property type="match status" value="1"/>
</dbReference>
<keyword evidence="2 4" id="KW-0863">Zinc-finger</keyword>
<dbReference type="PANTHER" id="PTHR45969">
    <property type="entry name" value="RING ZINC FINGER PROTEIN-RELATED"/>
    <property type="match status" value="1"/>
</dbReference>
<comment type="caution">
    <text evidence="8">The sequence shown here is derived from an EMBL/GenBank/DDBJ whole genome shotgun (WGS) entry which is preliminary data.</text>
</comment>
<name>K0TD00_THAOC</name>
<evidence type="ECO:0000256" key="3">
    <source>
        <dbReference type="ARBA" id="ARBA00022833"/>
    </source>
</evidence>
<dbReference type="GO" id="GO:0016567">
    <property type="term" value="P:protein ubiquitination"/>
    <property type="evidence" value="ECO:0007669"/>
    <property type="project" value="TreeGrafter"/>
</dbReference>